<dbReference type="GO" id="GO:0005739">
    <property type="term" value="C:mitochondrion"/>
    <property type="evidence" value="ECO:0007669"/>
    <property type="project" value="UniProtKB-SubCell"/>
</dbReference>
<dbReference type="PROSITE" id="PS51886">
    <property type="entry name" value="TLDC"/>
    <property type="match status" value="1"/>
</dbReference>
<organism evidence="7 8">
    <name type="scientific">Prymnesium parvum</name>
    <name type="common">Toxic golden alga</name>
    <dbReference type="NCBI Taxonomy" id="97485"/>
    <lineage>
        <taxon>Eukaryota</taxon>
        <taxon>Haptista</taxon>
        <taxon>Haptophyta</taxon>
        <taxon>Prymnesiophyceae</taxon>
        <taxon>Prymnesiales</taxon>
        <taxon>Prymnesiaceae</taxon>
        <taxon>Prymnesium</taxon>
    </lineage>
</organism>
<evidence type="ECO:0000313" key="7">
    <source>
        <dbReference type="EMBL" id="KAL1499971.1"/>
    </source>
</evidence>
<dbReference type="EMBL" id="JBGBPQ010000024">
    <property type="protein sequence ID" value="KAL1499971.1"/>
    <property type="molecule type" value="Genomic_DNA"/>
</dbReference>
<dbReference type="PANTHER" id="PTHR23354:SF62">
    <property type="entry name" value="MUSTARD, ISOFORM V"/>
    <property type="match status" value="1"/>
</dbReference>
<feature type="domain" description="TLDc" evidence="6">
    <location>
        <begin position="123"/>
        <end position="311"/>
    </location>
</feature>
<protein>
    <recommendedName>
        <fullName evidence="4">Oxidation resistance protein 1</fullName>
    </recommendedName>
</protein>
<accession>A0AB34IKW8</accession>
<comment type="subcellular location">
    <subcellularLocation>
        <location evidence="1">Mitochondrion</location>
    </subcellularLocation>
</comment>
<evidence type="ECO:0000313" key="8">
    <source>
        <dbReference type="Proteomes" id="UP001515480"/>
    </source>
</evidence>
<gene>
    <name evidence="7" type="ORF">AB1Y20_012650</name>
</gene>
<comment type="caution">
    <text evidence="7">The sequence shown here is derived from an EMBL/GenBank/DDBJ whole genome shotgun (WGS) entry which is preliminary data.</text>
</comment>
<dbReference type="PANTHER" id="PTHR23354">
    <property type="entry name" value="NUCLEOLAR PROTEIN 7/ESTROGEN RECEPTOR COACTIVATOR-RELATED"/>
    <property type="match status" value="1"/>
</dbReference>
<comment type="similarity">
    <text evidence="2">Belongs to the OXR1 family.</text>
</comment>
<name>A0AB34IKW8_PRYPA</name>
<evidence type="ECO:0000259" key="6">
    <source>
        <dbReference type="PROSITE" id="PS51886"/>
    </source>
</evidence>
<dbReference type="Pfam" id="PF07534">
    <property type="entry name" value="TLD"/>
    <property type="match status" value="1"/>
</dbReference>
<reference evidence="7 8" key="1">
    <citation type="journal article" date="2024" name="Science">
        <title>Giant polyketide synthase enzymes in the biosynthesis of giant marine polyether toxins.</title>
        <authorList>
            <person name="Fallon T.R."/>
            <person name="Shende V.V."/>
            <person name="Wierzbicki I.H."/>
            <person name="Pendleton A.L."/>
            <person name="Watervoot N.F."/>
            <person name="Auber R.P."/>
            <person name="Gonzalez D.J."/>
            <person name="Wisecaver J.H."/>
            <person name="Moore B.S."/>
        </authorList>
    </citation>
    <scope>NUCLEOTIDE SEQUENCE [LARGE SCALE GENOMIC DNA]</scope>
    <source>
        <strain evidence="7 8">12B1</strain>
    </source>
</reference>
<keyword evidence="3" id="KW-0496">Mitochondrion</keyword>
<evidence type="ECO:0000256" key="3">
    <source>
        <dbReference type="ARBA" id="ARBA00023128"/>
    </source>
</evidence>
<feature type="region of interest" description="Disordered" evidence="5">
    <location>
        <begin position="78"/>
        <end position="113"/>
    </location>
</feature>
<dbReference type="AlphaFoldDB" id="A0AB34IKW8"/>
<keyword evidence="8" id="KW-1185">Reference proteome</keyword>
<evidence type="ECO:0000256" key="2">
    <source>
        <dbReference type="ARBA" id="ARBA00009540"/>
    </source>
</evidence>
<evidence type="ECO:0000256" key="1">
    <source>
        <dbReference type="ARBA" id="ARBA00004173"/>
    </source>
</evidence>
<feature type="compositionally biased region" description="Low complexity" evidence="5">
    <location>
        <begin position="36"/>
        <end position="46"/>
    </location>
</feature>
<sequence>MSILLASGGPVDAPPTAAPARDDAPPSPRGATAHLPSPSVASASPSRAPPPPQTDNSPLPSFDGFNSLFSWLTLGRRGSRTSRSSRDGPSSPGASSRAMHWASSSSQGVPRLLDGRGGHIGSSVLSQLVLQQLSNAIPSRYACSDWRLLYSTAVHGISLNTMYMCTEGCGSCLLVLKDTTGQVFGGFCSEWRPPAKPAHFYGSGESFLFNVEAVCDLPPLLTGDEPPTEAVQVFRWTGENTYFMFSDREYLAMGSGGHFGLSLDSELLHGSSGRSATFGNPCLCRQPAELTGDDAEVGEFTCDVLEVWGMDHTMITHRKRQLRQRDVWLS</sequence>
<proteinExistence type="inferred from homology"/>
<dbReference type="SMART" id="SM00584">
    <property type="entry name" value="TLDc"/>
    <property type="match status" value="1"/>
</dbReference>
<dbReference type="Proteomes" id="UP001515480">
    <property type="component" value="Unassembled WGS sequence"/>
</dbReference>
<evidence type="ECO:0000256" key="4">
    <source>
        <dbReference type="ARBA" id="ARBA00040604"/>
    </source>
</evidence>
<feature type="region of interest" description="Disordered" evidence="5">
    <location>
        <begin position="1"/>
        <end position="60"/>
    </location>
</feature>
<feature type="compositionally biased region" description="Low complexity" evidence="5">
    <location>
        <begin position="87"/>
        <end position="106"/>
    </location>
</feature>
<evidence type="ECO:0000256" key="5">
    <source>
        <dbReference type="SAM" id="MobiDB-lite"/>
    </source>
</evidence>
<dbReference type="InterPro" id="IPR006571">
    <property type="entry name" value="TLDc_dom"/>
</dbReference>